<reference evidence="1" key="1">
    <citation type="submission" date="2022-03" db="EMBL/GenBank/DDBJ databases">
        <authorList>
            <person name="Alioto T."/>
            <person name="Alioto T."/>
            <person name="Gomez Garrido J."/>
        </authorList>
    </citation>
    <scope>NUCLEOTIDE SEQUENCE</scope>
</reference>
<dbReference type="EMBL" id="OW240913">
    <property type="protein sequence ID" value="CAH2250873.1"/>
    <property type="molecule type" value="Genomic_DNA"/>
</dbReference>
<dbReference type="Proteomes" id="UP001295444">
    <property type="component" value="Chromosome 02"/>
</dbReference>
<gene>
    <name evidence="1" type="ORF">PECUL_23A005700</name>
</gene>
<dbReference type="AlphaFoldDB" id="A0AAD1REF6"/>
<keyword evidence="2" id="KW-1185">Reference proteome</keyword>
<organism evidence="1 2">
    <name type="scientific">Pelobates cultripes</name>
    <name type="common">Western spadefoot toad</name>
    <dbReference type="NCBI Taxonomy" id="61616"/>
    <lineage>
        <taxon>Eukaryota</taxon>
        <taxon>Metazoa</taxon>
        <taxon>Chordata</taxon>
        <taxon>Craniata</taxon>
        <taxon>Vertebrata</taxon>
        <taxon>Euteleostomi</taxon>
        <taxon>Amphibia</taxon>
        <taxon>Batrachia</taxon>
        <taxon>Anura</taxon>
        <taxon>Pelobatoidea</taxon>
        <taxon>Pelobatidae</taxon>
        <taxon>Pelobates</taxon>
    </lineage>
</organism>
<accession>A0AAD1REF6</accession>
<evidence type="ECO:0000313" key="2">
    <source>
        <dbReference type="Proteomes" id="UP001295444"/>
    </source>
</evidence>
<feature type="non-terminal residue" evidence="1">
    <location>
        <position position="1"/>
    </location>
</feature>
<sequence>LDPKISIEKAYKISSMQLPELQTWYQMHLRSAQDHVRNILEQARKPFVSSTISMSN</sequence>
<name>A0AAD1REF6_PELCU</name>
<evidence type="ECO:0000313" key="1">
    <source>
        <dbReference type="EMBL" id="CAH2250873.1"/>
    </source>
</evidence>
<proteinExistence type="predicted"/>
<protein>
    <submittedName>
        <fullName evidence="1">Uncharacterized protein</fullName>
    </submittedName>
</protein>